<dbReference type="InterPro" id="IPR016169">
    <property type="entry name" value="FAD-bd_PCMH_sub2"/>
</dbReference>
<gene>
    <name evidence="6" type="ORF">K490DRAFT_41084</name>
</gene>
<evidence type="ECO:0000256" key="4">
    <source>
        <dbReference type="ARBA" id="ARBA00023002"/>
    </source>
</evidence>
<dbReference type="GO" id="GO:0016491">
    <property type="term" value="F:oxidoreductase activity"/>
    <property type="evidence" value="ECO:0007669"/>
    <property type="project" value="UniProtKB-KW"/>
</dbReference>
<dbReference type="Gene3D" id="3.40.462.20">
    <property type="match status" value="1"/>
</dbReference>
<dbReference type="InterPro" id="IPR036318">
    <property type="entry name" value="FAD-bd_PCMH-like_sf"/>
</dbReference>
<dbReference type="InterPro" id="IPR012951">
    <property type="entry name" value="BBE"/>
</dbReference>
<keyword evidence="2" id="KW-0285">Flavoprotein</keyword>
<dbReference type="AlphaFoldDB" id="A0A9P4HX37"/>
<name>A0A9P4HX37_9PEZI</name>
<dbReference type="InterPro" id="IPR050416">
    <property type="entry name" value="FAD-linked_Oxidoreductase"/>
</dbReference>
<dbReference type="InterPro" id="IPR006094">
    <property type="entry name" value="Oxid_FAD_bind_N"/>
</dbReference>
<keyword evidence="4" id="KW-0560">Oxidoreductase</keyword>
<dbReference type="Pfam" id="PF08031">
    <property type="entry name" value="BBE"/>
    <property type="match status" value="1"/>
</dbReference>
<evidence type="ECO:0000259" key="5">
    <source>
        <dbReference type="PROSITE" id="PS51387"/>
    </source>
</evidence>
<dbReference type="GO" id="GO:0071949">
    <property type="term" value="F:FAD binding"/>
    <property type="evidence" value="ECO:0007669"/>
    <property type="project" value="InterPro"/>
</dbReference>
<proteinExistence type="inferred from homology"/>
<dbReference type="PANTHER" id="PTHR42973:SF15">
    <property type="entry name" value="FAD-BINDING PCMH-TYPE DOMAIN-CONTAINING PROTEIN"/>
    <property type="match status" value="1"/>
</dbReference>
<comment type="caution">
    <text evidence="6">The sequence shown here is derived from an EMBL/GenBank/DDBJ whole genome shotgun (WGS) entry which is preliminary data.</text>
</comment>
<dbReference type="EMBL" id="ML978718">
    <property type="protein sequence ID" value="KAF2088002.1"/>
    <property type="molecule type" value="Genomic_DNA"/>
</dbReference>
<dbReference type="PROSITE" id="PS51387">
    <property type="entry name" value="FAD_PCMH"/>
    <property type="match status" value="1"/>
</dbReference>
<comment type="similarity">
    <text evidence="1">Belongs to the oxygen-dependent FAD-linked oxidoreductase family.</text>
</comment>
<organism evidence="6 7">
    <name type="scientific">Saccharata proteae CBS 121410</name>
    <dbReference type="NCBI Taxonomy" id="1314787"/>
    <lineage>
        <taxon>Eukaryota</taxon>
        <taxon>Fungi</taxon>
        <taxon>Dikarya</taxon>
        <taxon>Ascomycota</taxon>
        <taxon>Pezizomycotina</taxon>
        <taxon>Dothideomycetes</taxon>
        <taxon>Dothideomycetes incertae sedis</taxon>
        <taxon>Botryosphaeriales</taxon>
        <taxon>Saccharataceae</taxon>
        <taxon>Saccharata</taxon>
    </lineage>
</organism>
<evidence type="ECO:0000256" key="3">
    <source>
        <dbReference type="ARBA" id="ARBA00022827"/>
    </source>
</evidence>
<evidence type="ECO:0000313" key="6">
    <source>
        <dbReference type="EMBL" id="KAF2088002.1"/>
    </source>
</evidence>
<accession>A0A9P4HX37</accession>
<protein>
    <submittedName>
        <fullName evidence="6">Glucooligosaccharide oxidase</fullName>
    </submittedName>
</protein>
<feature type="domain" description="FAD-binding PCMH-type" evidence="5">
    <location>
        <begin position="48"/>
        <end position="222"/>
    </location>
</feature>
<keyword evidence="7" id="KW-1185">Reference proteome</keyword>
<dbReference type="SUPFAM" id="SSF56176">
    <property type="entry name" value="FAD-binding/transporter-associated domain-like"/>
    <property type="match status" value="1"/>
</dbReference>
<dbReference type="Proteomes" id="UP000799776">
    <property type="component" value="Unassembled WGS sequence"/>
</dbReference>
<dbReference type="PANTHER" id="PTHR42973">
    <property type="entry name" value="BINDING OXIDOREDUCTASE, PUTATIVE (AFU_ORTHOLOGUE AFUA_1G17690)-RELATED"/>
    <property type="match status" value="1"/>
</dbReference>
<evidence type="ECO:0000313" key="7">
    <source>
        <dbReference type="Proteomes" id="UP000799776"/>
    </source>
</evidence>
<dbReference type="Gene3D" id="3.30.465.10">
    <property type="match status" value="1"/>
</dbReference>
<dbReference type="Pfam" id="PF01565">
    <property type="entry name" value="FAD_binding_4"/>
    <property type="match status" value="1"/>
</dbReference>
<dbReference type="InterPro" id="IPR016166">
    <property type="entry name" value="FAD-bd_PCMH"/>
</dbReference>
<evidence type="ECO:0000256" key="2">
    <source>
        <dbReference type="ARBA" id="ARBA00022630"/>
    </source>
</evidence>
<keyword evidence="3" id="KW-0274">FAD</keyword>
<evidence type="ECO:0000256" key="1">
    <source>
        <dbReference type="ARBA" id="ARBA00005466"/>
    </source>
</evidence>
<dbReference type="OrthoDB" id="407275at2759"/>
<reference evidence="6" key="1">
    <citation type="journal article" date="2020" name="Stud. Mycol.">
        <title>101 Dothideomycetes genomes: a test case for predicting lifestyles and emergence of pathogens.</title>
        <authorList>
            <person name="Haridas S."/>
            <person name="Albert R."/>
            <person name="Binder M."/>
            <person name="Bloem J."/>
            <person name="Labutti K."/>
            <person name="Salamov A."/>
            <person name="Andreopoulos B."/>
            <person name="Baker S."/>
            <person name="Barry K."/>
            <person name="Bills G."/>
            <person name="Bluhm B."/>
            <person name="Cannon C."/>
            <person name="Castanera R."/>
            <person name="Culley D."/>
            <person name="Daum C."/>
            <person name="Ezra D."/>
            <person name="Gonzalez J."/>
            <person name="Henrissat B."/>
            <person name="Kuo A."/>
            <person name="Liang C."/>
            <person name="Lipzen A."/>
            <person name="Lutzoni F."/>
            <person name="Magnuson J."/>
            <person name="Mondo S."/>
            <person name="Nolan M."/>
            <person name="Ohm R."/>
            <person name="Pangilinan J."/>
            <person name="Park H.-J."/>
            <person name="Ramirez L."/>
            <person name="Alfaro M."/>
            <person name="Sun H."/>
            <person name="Tritt A."/>
            <person name="Yoshinaga Y."/>
            <person name="Zwiers L.-H."/>
            <person name="Turgeon B."/>
            <person name="Goodwin S."/>
            <person name="Spatafora J."/>
            <person name="Crous P."/>
            <person name="Grigoriev I."/>
        </authorList>
    </citation>
    <scope>NUCLEOTIDE SEQUENCE</scope>
    <source>
        <strain evidence="6">CBS 121410</strain>
    </source>
</reference>
<sequence length="494" mass="52920">MFTAAHSLPTARDTTDSTLTDCLHSKDVPISLIRDTNFASLAKPYNLRLPYTPTVIILPTTPQHVSDAVLCAGAHNIKVQAKSGGHSYASYSSGGQNGSMMVHLQSMQNITLDADSGIVSVGGGIRLGNLAQGIWDQGKRALAHGTCPGVGIGGHFTHGGYGYDSRMWGLAMDAIVGLDVVLANGSFVHATETEYPEVYWALRGAADSFGIITTFHLQTQAAPSTVITWSYTIPGMFDSASTSATSFTHIQSFAQNASVVDRNLGFGMYMDGSGFSISGTYIGTQSHFTTIIATELLRGLPTPTASTVQAVDWIKSLTLLSNQDSLTEPTAGYSAHDNFFAKSVTVPESAPLTTAALQSYWAYMIANGTNPVAPWYTIVNLYGGPDSQINDNKNTSFAAYADRSSLWVFQHYVFTSGATLPDAAIPFLDGFNESLTREMPGAGFGAYLNYVDPSLSASEAHELYYGEELYERLKELKGRVDPQGVFWNPQAVGA</sequence>